<name>A0A415FAF1_9BACT</name>
<proteinExistence type="predicted"/>
<reference evidence="1 2" key="1">
    <citation type="submission" date="2018-08" db="EMBL/GenBank/DDBJ databases">
        <title>A genome reference for cultivated species of the human gut microbiota.</title>
        <authorList>
            <person name="Zou Y."/>
            <person name="Xue W."/>
            <person name="Luo G."/>
        </authorList>
    </citation>
    <scope>NUCLEOTIDE SEQUENCE [LARGE SCALE GENOMIC DNA]</scope>
    <source>
        <strain evidence="1 2">AF46-2NS</strain>
    </source>
</reference>
<sequence>MAAVNINDVASQLNTASRLVVSTDFFWIYMASGSQVKIPAEFARAYLTAGIKPVINNNGHWEIGGEDLGVVARERPSVPWRYDGYRGEL</sequence>
<dbReference type="EMBL" id="QRNB01000001">
    <property type="protein sequence ID" value="RHK13177.1"/>
    <property type="molecule type" value="Genomic_DNA"/>
</dbReference>
<evidence type="ECO:0000313" key="2">
    <source>
        <dbReference type="Proteomes" id="UP000286211"/>
    </source>
</evidence>
<accession>A0A415FAF1</accession>
<dbReference type="Proteomes" id="UP000286211">
    <property type="component" value="Unassembled WGS sequence"/>
</dbReference>
<protein>
    <submittedName>
        <fullName evidence="1">Uncharacterized protein</fullName>
    </submittedName>
</protein>
<organism evidence="1 2">
    <name type="scientific">Segatella copri</name>
    <dbReference type="NCBI Taxonomy" id="165179"/>
    <lineage>
        <taxon>Bacteria</taxon>
        <taxon>Pseudomonadati</taxon>
        <taxon>Bacteroidota</taxon>
        <taxon>Bacteroidia</taxon>
        <taxon>Bacteroidales</taxon>
        <taxon>Prevotellaceae</taxon>
        <taxon>Segatella</taxon>
    </lineage>
</organism>
<evidence type="ECO:0000313" key="1">
    <source>
        <dbReference type="EMBL" id="RHK13177.1"/>
    </source>
</evidence>
<comment type="caution">
    <text evidence="1">The sequence shown here is derived from an EMBL/GenBank/DDBJ whole genome shotgun (WGS) entry which is preliminary data.</text>
</comment>
<gene>
    <name evidence="1" type="ORF">DW079_00440</name>
</gene>
<dbReference type="AlphaFoldDB" id="A0A415FAF1"/>